<sequence>MFCISYGIVETRITNVHKERKVLKQNVFFKSDKFQAPWNMPRIGRTVWTVLAKQFDHRGMNARSVVGLHRMLIKQDDLSRLQCHLPIHHVGGFMAHQQMRT</sequence>
<gene>
    <name evidence="1" type="ORF">XELAEV_18010066mg</name>
</gene>
<accession>A0A974I0Z6</accession>
<dbReference type="EMBL" id="CM004467">
    <property type="protein sequence ID" value="OCT97832.1"/>
    <property type="molecule type" value="Genomic_DNA"/>
</dbReference>
<proteinExistence type="predicted"/>
<dbReference type="AlphaFoldDB" id="A0A974I0Z6"/>
<dbReference type="Proteomes" id="UP000694892">
    <property type="component" value="Chromosome 1S"/>
</dbReference>
<evidence type="ECO:0000313" key="2">
    <source>
        <dbReference type="Proteomes" id="UP000694892"/>
    </source>
</evidence>
<protein>
    <submittedName>
        <fullName evidence="1">Uncharacterized protein</fullName>
    </submittedName>
</protein>
<evidence type="ECO:0000313" key="1">
    <source>
        <dbReference type="EMBL" id="OCT97832.1"/>
    </source>
</evidence>
<organism evidence="1 2">
    <name type="scientific">Xenopus laevis</name>
    <name type="common">African clawed frog</name>
    <dbReference type="NCBI Taxonomy" id="8355"/>
    <lineage>
        <taxon>Eukaryota</taxon>
        <taxon>Metazoa</taxon>
        <taxon>Chordata</taxon>
        <taxon>Craniata</taxon>
        <taxon>Vertebrata</taxon>
        <taxon>Euteleostomi</taxon>
        <taxon>Amphibia</taxon>
        <taxon>Batrachia</taxon>
        <taxon>Anura</taxon>
        <taxon>Pipoidea</taxon>
        <taxon>Pipidae</taxon>
        <taxon>Xenopodinae</taxon>
        <taxon>Xenopus</taxon>
        <taxon>Xenopus</taxon>
    </lineage>
</organism>
<name>A0A974I0Z6_XENLA</name>
<reference evidence="2" key="1">
    <citation type="journal article" date="2016" name="Nature">
        <title>Genome evolution in the allotetraploid frog Xenopus laevis.</title>
        <authorList>
            <person name="Session A.M."/>
            <person name="Uno Y."/>
            <person name="Kwon T."/>
            <person name="Chapman J.A."/>
            <person name="Toyoda A."/>
            <person name="Takahashi S."/>
            <person name="Fukui A."/>
            <person name="Hikosaka A."/>
            <person name="Suzuki A."/>
            <person name="Kondo M."/>
            <person name="van Heeringen S.J."/>
            <person name="Quigley I."/>
            <person name="Heinz S."/>
            <person name="Ogino H."/>
            <person name="Ochi H."/>
            <person name="Hellsten U."/>
            <person name="Lyons J.B."/>
            <person name="Simakov O."/>
            <person name="Putnam N."/>
            <person name="Stites J."/>
            <person name="Kuroki Y."/>
            <person name="Tanaka T."/>
            <person name="Michiue T."/>
            <person name="Watanabe M."/>
            <person name="Bogdanovic O."/>
            <person name="Lister R."/>
            <person name="Georgiou G."/>
            <person name="Paranjpe S.S."/>
            <person name="van Kruijsbergen I."/>
            <person name="Shu S."/>
            <person name="Carlson J."/>
            <person name="Kinoshita T."/>
            <person name="Ohta Y."/>
            <person name="Mawaribuchi S."/>
            <person name="Jenkins J."/>
            <person name="Grimwood J."/>
            <person name="Schmutz J."/>
            <person name="Mitros T."/>
            <person name="Mozaffari S.V."/>
            <person name="Suzuki Y."/>
            <person name="Haramoto Y."/>
            <person name="Yamamoto T.S."/>
            <person name="Takagi C."/>
            <person name="Heald R."/>
            <person name="Miller K."/>
            <person name="Haudenschild C."/>
            <person name="Kitzman J."/>
            <person name="Nakayama T."/>
            <person name="Izutsu Y."/>
            <person name="Robert J."/>
            <person name="Fortriede J."/>
            <person name="Burns K."/>
            <person name="Lotay V."/>
            <person name="Karimi K."/>
            <person name="Yasuoka Y."/>
            <person name="Dichmann D.S."/>
            <person name="Flajnik M.F."/>
            <person name="Houston D.W."/>
            <person name="Shendure J."/>
            <person name="DuPasquier L."/>
            <person name="Vize P.D."/>
            <person name="Zorn A.M."/>
            <person name="Ito M."/>
            <person name="Marcotte E.M."/>
            <person name="Wallingford J.B."/>
            <person name="Ito Y."/>
            <person name="Asashima M."/>
            <person name="Ueno N."/>
            <person name="Matsuda Y."/>
            <person name="Veenstra G.J."/>
            <person name="Fujiyama A."/>
            <person name="Harland R.M."/>
            <person name="Taira M."/>
            <person name="Rokhsar D.S."/>
        </authorList>
    </citation>
    <scope>NUCLEOTIDE SEQUENCE [LARGE SCALE GENOMIC DNA]</scope>
    <source>
        <strain evidence="2">J</strain>
    </source>
</reference>